<dbReference type="EMBL" id="JAFMOF010000003">
    <property type="protein sequence ID" value="MBO0655498.1"/>
    <property type="molecule type" value="Genomic_DNA"/>
</dbReference>
<organism evidence="1 2">
    <name type="scientific">Streptomyces triculaminicus</name>
    <dbReference type="NCBI Taxonomy" id="2816232"/>
    <lineage>
        <taxon>Bacteria</taxon>
        <taxon>Bacillati</taxon>
        <taxon>Actinomycetota</taxon>
        <taxon>Actinomycetes</taxon>
        <taxon>Kitasatosporales</taxon>
        <taxon>Streptomycetaceae</taxon>
        <taxon>Streptomyces</taxon>
    </lineage>
</organism>
<dbReference type="Proteomes" id="UP000664781">
    <property type="component" value="Unassembled WGS sequence"/>
</dbReference>
<accession>A0A939JQE5</accession>
<proteinExistence type="predicted"/>
<evidence type="ECO:0000313" key="1">
    <source>
        <dbReference type="EMBL" id="MBO0655498.1"/>
    </source>
</evidence>
<dbReference type="AlphaFoldDB" id="A0A939JQE5"/>
<gene>
    <name evidence="1" type="ORF">J1792_22780</name>
</gene>
<sequence>MDLEIRVVLKSEVSRDDTATLGWNRGWKLDAIGREGSSPLRDLWSKDDVSITYIEDPVVQLRYFVMRGPEARDVARDVREALAVWSVDETLGLLTRASGRDAKIHAIYLVALTASFDQDEQIVAAFRRVAQDGEVDARHALLVAIGYLASWPALRELAETIQREDPAPAVRRDAGFLLEGLDLADGG</sequence>
<reference evidence="1" key="1">
    <citation type="submission" date="2021-03" db="EMBL/GenBank/DDBJ databases">
        <title>Streptomyces strains.</title>
        <authorList>
            <person name="Lund M.B."/>
            <person name="Toerring T."/>
        </authorList>
    </citation>
    <scope>NUCLEOTIDE SEQUENCE</scope>
    <source>
        <strain evidence="1">JCM 4242</strain>
    </source>
</reference>
<evidence type="ECO:0008006" key="3">
    <source>
        <dbReference type="Google" id="ProtNLM"/>
    </source>
</evidence>
<comment type="caution">
    <text evidence="1">The sequence shown here is derived from an EMBL/GenBank/DDBJ whole genome shotgun (WGS) entry which is preliminary data.</text>
</comment>
<name>A0A939JQE5_9ACTN</name>
<keyword evidence="2" id="KW-1185">Reference proteome</keyword>
<dbReference type="RefSeq" id="WP_086566857.1">
    <property type="nucleotide sequence ID" value="NZ_JAFMOF010000003.1"/>
</dbReference>
<evidence type="ECO:0000313" key="2">
    <source>
        <dbReference type="Proteomes" id="UP000664781"/>
    </source>
</evidence>
<protein>
    <recommendedName>
        <fullName evidence="3">HEAT repeat domain-containing protein</fullName>
    </recommendedName>
</protein>